<reference evidence="14 15" key="1">
    <citation type="submission" date="2019-04" db="EMBL/GenBank/DDBJ databases">
        <title>Comparative genomics and transcriptomics to analyze fruiting body development in filamentous ascomycetes.</title>
        <authorList>
            <consortium name="DOE Joint Genome Institute"/>
            <person name="Lutkenhaus R."/>
            <person name="Traeger S."/>
            <person name="Breuer J."/>
            <person name="Kuo A."/>
            <person name="Lipzen A."/>
            <person name="Pangilinan J."/>
            <person name="Dilworth D."/>
            <person name="Sandor L."/>
            <person name="Poggeler S."/>
            <person name="Barry K."/>
            <person name="Grigoriev I.V."/>
            <person name="Nowrousian M."/>
        </authorList>
    </citation>
    <scope>NUCLEOTIDE SEQUENCE [LARGE SCALE GENOMIC DNA]</scope>
    <source>
        <strain evidence="14 15">CBS 389.68</strain>
    </source>
</reference>
<organism evidence="14 15">
    <name type="scientific">Ascodesmis nigricans</name>
    <dbReference type="NCBI Taxonomy" id="341454"/>
    <lineage>
        <taxon>Eukaryota</taxon>
        <taxon>Fungi</taxon>
        <taxon>Dikarya</taxon>
        <taxon>Ascomycota</taxon>
        <taxon>Pezizomycotina</taxon>
        <taxon>Pezizomycetes</taxon>
        <taxon>Pezizales</taxon>
        <taxon>Ascodesmidaceae</taxon>
        <taxon>Ascodesmis</taxon>
    </lineage>
</organism>
<evidence type="ECO:0000256" key="9">
    <source>
        <dbReference type="ARBA" id="ARBA00023128"/>
    </source>
</evidence>
<dbReference type="InterPro" id="IPR036869">
    <property type="entry name" value="J_dom_sf"/>
</dbReference>
<evidence type="ECO:0000256" key="13">
    <source>
        <dbReference type="SAM" id="MobiDB-lite"/>
    </source>
</evidence>
<dbReference type="Proteomes" id="UP000298138">
    <property type="component" value="Unassembled WGS sequence"/>
</dbReference>
<evidence type="ECO:0000313" key="14">
    <source>
        <dbReference type="EMBL" id="TGZ81143.1"/>
    </source>
</evidence>
<dbReference type="GO" id="GO:0030150">
    <property type="term" value="P:protein import into mitochondrial matrix"/>
    <property type="evidence" value="ECO:0007669"/>
    <property type="project" value="InterPro"/>
</dbReference>
<name>A0A4S2MX31_9PEZI</name>
<comment type="subcellular location">
    <subcellularLocation>
        <location evidence="1">Mitochondrion inner membrane</location>
        <topology evidence="1">Peripheral membrane protein</topology>
    </subcellularLocation>
</comment>
<evidence type="ECO:0000256" key="2">
    <source>
        <dbReference type="ARBA" id="ARBA00008817"/>
    </source>
</evidence>
<evidence type="ECO:0000256" key="11">
    <source>
        <dbReference type="ARBA" id="ARBA00030422"/>
    </source>
</evidence>
<evidence type="ECO:0000256" key="3">
    <source>
        <dbReference type="ARBA" id="ARBA00013571"/>
    </source>
</evidence>
<sequence length="144" mass="16521">MAQKLILAAAAFGTRVLGRAFTEAWQQAHQTQQYARAGAASQASSSNKTSPSMTRKHDGLTLSEACQILNVRPPQDGKANMDLVMERFMKLYDKNEPDNGGSFYLQSKILRARERIEDEVREKQEKEEREQEINEGWKPKMYRR</sequence>
<dbReference type="Pfam" id="PF03656">
    <property type="entry name" value="Pam16"/>
    <property type="match status" value="1"/>
</dbReference>
<dbReference type="EMBL" id="ML220121">
    <property type="protein sequence ID" value="TGZ81143.1"/>
    <property type="molecule type" value="Genomic_DNA"/>
</dbReference>
<feature type="region of interest" description="Disordered" evidence="13">
    <location>
        <begin position="119"/>
        <end position="144"/>
    </location>
</feature>
<proteinExistence type="inferred from homology"/>
<keyword evidence="5" id="KW-0813">Transport</keyword>
<keyword evidence="15" id="KW-1185">Reference proteome</keyword>
<dbReference type="STRING" id="341454.A0A4S2MX31"/>
<keyword evidence="9" id="KW-0496">Mitochondrion</keyword>
<evidence type="ECO:0000256" key="5">
    <source>
        <dbReference type="ARBA" id="ARBA00022448"/>
    </source>
</evidence>
<comment type="similarity">
    <text evidence="2">Belongs to the TIM16/PAM16 family.</text>
</comment>
<protein>
    <recommendedName>
        <fullName evidence="4">Mitochondrial import inner membrane translocase subunit TIM16</fullName>
    </recommendedName>
    <alternativeName>
        <fullName evidence="3">Mitochondrial import inner membrane translocase subunit tim16</fullName>
    </alternativeName>
    <alternativeName>
        <fullName evidence="11 12">Presequence translocated-associated motor subunit PAM16</fullName>
    </alternativeName>
</protein>
<evidence type="ECO:0000256" key="6">
    <source>
        <dbReference type="ARBA" id="ARBA00022792"/>
    </source>
</evidence>
<evidence type="ECO:0000256" key="10">
    <source>
        <dbReference type="ARBA" id="ARBA00023136"/>
    </source>
</evidence>
<feature type="compositionally biased region" description="Low complexity" evidence="13">
    <location>
        <begin position="35"/>
        <end position="46"/>
    </location>
</feature>
<evidence type="ECO:0000256" key="12">
    <source>
        <dbReference type="ARBA" id="ARBA00031407"/>
    </source>
</evidence>
<evidence type="ECO:0000256" key="7">
    <source>
        <dbReference type="ARBA" id="ARBA00022927"/>
    </source>
</evidence>
<dbReference type="GO" id="GO:0005744">
    <property type="term" value="C:TIM23 mitochondrial import inner membrane translocase complex"/>
    <property type="evidence" value="ECO:0007669"/>
    <property type="project" value="InterPro"/>
</dbReference>
<evidence type="ECO:0000256" key="1">
    <source>
        <dbReference type="ARBA" id="ARBA00004637"/>
    </source>
</evidence>
<feature type="compositionally biased region" description="Basic and acidic residues" evidence="13">
    <location>
        <begin position="119"/>
        <end position="138"/>
    </location>
</feature>
<evidence type="ECO:0000256" key="8">
    <source>
        <dbReference type="ARBA" id="ARBA00023010"/>
    </source>
</evidence>
<dbReference type="PANTHER" id="PTHR12388:SF0">
    <property type="entry name" value="MITOCHONDRIAL IMPORT INNER MEMBRANE TRANSLOCASE SUBUNIT TIM16"/>
    <property type="match status" value="1"/>
</dbReference>
<keyword evidence="10" id="KW-0472">Membrane</keyword>
<dbReference type="InParanoid" id="A0A4S2MX31"/>
<dbReference type="AlphaFoldDB" id="A0A4S2MX31"/>
<accession>A0A4S2MX31</accession>
<keyword evidence="8" id="KW-0811">Translocation</keyword>
<dbReference type="FunFam" id="1.10.287.110:FF:000006">
    <property type="entry name" value="Import inner membrane translocase subunit TIM16"/>
    <property type="match status" value="1"/>
</dbReference>
<keyword evidence="6" id="KW-0999">Mitochondrion inner membrane</keyword>
<dbReference type="PANTHER" id="PTHR12388">
    <property type="entry name" value="MITOCHONDRIA ASSOCIATED GRANULOCYTE MACROPHAGE CSF SIGNALING MOLECULE"/>
    <property type="match status" value="1"/>
</dbReference>
<gene>
    <name evidence="14" type="ORF">EX30DRAFT_38514</name>
</gene>
<dbReference type="OrthoDB" id="10262892at2759"/>
<evidence type="ECO:0000313" key="15">
    <source>
        <dbReference type="Proteomes" id="UP000298138"/>
    </source>
</evidence>
<evidence type="ECO:0000256" key="4">
    <source>
        <dbReference type="ARBA" id="ARBA00020721"/>
    </source>
</evidence>
<dbReference type="Gene3D" id="1.10.287.110">
    <property type="entry name" value="DnaJ domain"/>
    <property type="match status" value="1"/>
</dbReference>
<feature type="region of interest" description="Disordered" evidence="13">
    <location>
        <begin position="35"/>
        <end position="58"/>
    </location>
</feature>
<dbReference type="InterPro" id="IPR005341">
    <property type="entry name" value="Tim16"/>
</dbReference>
<keyword evidence="7" id="KW-0653">Protein transport</keyword>